<gene>
    <name evidence="6" type="ORF">DFR56_101424</name>
</gene>
<evidence type="ECO:0000256" key="2">
    <source>
        <dbReference type="ARBA" id="ARBA00023125"/>
    </source>
</evidence>
<evidence type="ECO:0000313" key="6">
    <source>
        <dbReference type="EMBL" id="PXW90512.1"/>
    </source>
</evidence>
<feature type="domain" description="HTH tetR-type" evidence="5">
    <location>
        <begin position="10"/>
        <end position="70"/>
    </location>
</feature>
<dbReference type="Proteomes" id="UP000247978">
    <property type="component" value="Unassembled WGS sequence"/>
</dbReference>
<dbReference type="Gene3D" id="1.10.357.10">
    <property type="entry name" value="Tetracycline Repressor, domain 2"/>
    <property type="match status" value="1"/>
</dbReference>
<comment type="caution">
    <text evidence="6">The sequence shown here is derived from an EMBL/GenBank/DDBJ whole genome shotgun (WGS) entry which is preliminary data.</text>
</comment>
<dbReference type="GO" id="GO:0003677">
    <property type="term" value="F:DNA binding"/>
    <property type="evidence" value="ECO:0007669"/>
    <property type="project" value="UniProtKB-UniRule"/>
</dbReference>
<dbReference type="InterPro" id="IPR036271">
    <property type="entry name" value="Tet_transcr_reg_TetR-rel_C_sf"/>
</dbReference>
<dbReference type="RefSeq" id="WP_110393763.1">
    <property type="nucleotide sequence ID" value="NZ_JBHUHB010000001.1"/>
</dbReference>
<feature type="DNA-binding region" description="H-T-H motif" evidence="4">
    <location>
        <begin position="33"/>
        <end position="52"/>
    </location>
</feature>
<dbReference type="Gene3D" id="1.10.10.60">
    <property type="entry name" value="Homeodomain-like"/>
    <property type="match status" value="1"/>
</dbReference>
<proteinExistence type="predicted"/>
<dbReference type="AlphaFoldDB" id="A0A2V3W8R1"/>
<dbReference type="OrthoDB" id="9814703at2"/>
<dbReference type="PANTHER" id="PTHR47506">
    <property type="entry name" value="TRANSCRIPTIONAL REGULATORY PROTEIN"/>
    <property type="match status" value="1"/>
</dbReference>
<dbReference type="PROSITE" id="PS50977">
    <property type="entry name" value="HTH_TETR_2"/>
    <property type="match status" value="1"/>
</dbReference>
<dbReference type="SUPFAM" id="SSF48498">
    <property type="entry name" value="Tetracyclin repressor-like, C-terminal domain"/>
    <property type="match status" value="1"/>
</dbReference>
<reference evidence="6 7" key="1">
    <citation type="submission" date="2018-05" db="EMBL/GenBank/DDBJ databases">
        <title>Genomic Encyclopedia of Type Strains, Phase IV (KMG-IV): sequencing the most valuable type-strain genomes for metagenomic binning, comparative biology and taxonomic classification.</title>
        <authorList>
            <person name="Goeker M."/>
        </authorList>
    </citation>
    <scope>NUCLEOTIDE SEQUENCE [LARGE SCALE GENOMIC DNA]</scope>
    <source>
        <strain evidence="6 7">DSM 28556</strain>
    </source>
</reference>
<keyword evidence="3" id="KW-0804">Transcription</keyword>
<sequence length="198" mass="22836">MPQVSKEYLVTRRSNIAKSAINVFSRKGYSNTSMKDIMNEAKVSRGGLYAHFENIDSVFIAALKYDDSLQVNQLLAPNIKEPLLPQLNDWISEIVLSIQDKEINLVRAKSEFFLAHNIEEVPYLRERHERLSHNIQQFINIGIEKGEFQKHIDVSSFCELLISMIDGVMLHQYYQYSSSNNLSDILNLVNKMIENILT</sequence>
<dbReference type="InterPro" id="IPR041612">
    <property type="entry name" value="YfiR_C"/>
</dbReference>
<dbReference type="InterPro" id="IPR009057">
    <property type="entry name" value="Homeodomain-like_sf"/>
</dbReference>
<accession>A0A2V3W8R1</accession>
<dbReference type="InterPro" id="IPR001647">
    <property type="entry name" value="HTH_TetR"/>
</dbReference>
<evidence type="ECO:0000256" key="1">
    <source>
        <dbReference type="ARBA" id="ARBA00023015"/>
    </source>
</evidence>
<evidence type="ECO:0000259" key="5">
    <source>
        <dbReference type="PROSITE" id="PS50977"/>
    </source>
</evidence>
<keyword evidence="2 4" id="KW-0238">DNA-binding</keyword>
<evidence type="ECO:0000256" key="3">
    <source>
        <dbReference type="ARBA" id="ARBA00023163"/>
    </source>
</evidence>
<keyword evidence="7" id="KW-1185">Reference proteome</keyword>
<protein>
    <submittedName>
        <fullName evidence="6">TetR family transcriptional regulator</fullName>
    </submittedName>
</protein>
<dbReference type="EMBL" id="QJJQ01000001">
    <property type="protein sequence ID" value="PXW90512.1"/>
    <property type="molecule type" value="Genomic_DNA"/>
</dbReference>
<dbReference type="PANTHER" id="PTHR47506:SF6">
    <property type="entry name" value="HTH-TYPE TRANSCRIPTIONAL REPRESSOR NEMR"/>
    <property type="match status" value="1"/>
</dbReference>
<evidence type="ECO:0000256" key="4">
    <source>
        <dbReference type="PROSITE-ProRule" id="PRU00335"/>
    </source>
</evidence>
<keyword evidence="1" id="KW-0805">Transcription regulation</keyword>
<organism evidence="6 7">
    <name type="scientific">Pseudogracilibacillus auburnensis</name>
    <dbReference type="NCBI Taxonomy" id="1494959"/>
    <lineage>
        <taxon>Bacteria</taxon>
        <taxon>Bacillati</taxon>
        <taxon>Bacillota</taxon>
        <taxon>Bacilli</taxon>
        <taxon>Bacillales</taxon>
        <taxon>Bacillaceae</taxon>
        <taxon>Pseudogracilibacillus</taxon>
    </lineage>
</organism>
<dbReference type="Pfam" id="PF00440">
    <property type="entry name" value="TetR_N"/>
    <property type="match status" value="1"/>
</dbReference>
<dbReference type="PRINTS" id="PR00455">
    <property type="entry name" value="HTHTETR"/>
</dbReference>
<dbReference type="Pfam" id="PF17922">
    <property type="entry name" value="TetR_C_17"/>
    <property type="match status" value="1"/>
</dbReference>
<evidence type="ECO:0000313" key="7">
    <source>
        <dbReference type="Proteomes" id="UP000247978"/>
    </source>
</evidence>
<name>A0A2V3W8R1_9BACI</name>
<dbReference type="SUPFAM" id="SSF46689">
    <property type="entry name" value="Homeodomain-like"/>
    <property type="match status" value="1"/>
</dbReference>